<evidence type="ECO:0000313" key="3">
    <source>
        <dbReference type="Proteomes" id="UP001231518"/>
    </source>
</evidence>
<dbReference type="EMBL" id="JARGEI010000013">
    <property type="protein sequence ID" value="KAJ8721499.1"/>
    <property type="molecule type" value="Genomic_DNA"/>
</dbReference>
<evidence type="ECO:0008006" key="4">
    <source>
        <dbReference type="Google" id="ProtNLM"/>
    </source>
</evidence>
<feature type="signal peptide" evidence="1">
    <location>
        <begin position="1"/>
        <end position="29"/>
    </location>
</feature>
<reference evidence="2" key="1">
    <citation type="submission" date="2023-03" db="EMBL/GenBank/DDBJ databases">
        <title>Chromosome-level genomes of two armyworms, Mythimna separata and Mythimna loreyi, provide insights into the biosynthesis and reception of sex pheromones.</title>
        <authorList>
            <person name="Zhao H."/>
        </authorList>
    </citation>
    <scope>NUCLEOTIDE SEQUENCE</scope>
    <source>
        <strain evidence="2">BeijingLab</strain>
        <tissue evidence="2">Pupa</tissue>
    </source>
</reference>
<evidence type="ECO:0000256" key="1">
    <source>
        <dbReference type="SAM" id="SignalP"/>
    </source>
</evidence>
<feature type="chain" id="PRO_5041986001" description="Secreted protein" evidence="1">
    <location>
        <begin position="30"/>
        <end position="136"/>
    </location>
</feature>
<keyword evidence="3" id="KW-1185">Reference proteome</keyword>
<protein>
    <recommendedName>
        <fullName evidence="4">Secreted protein</fullName>
    </recommendedName>
</protein>
<evidence type="ECO:0000313" key="2">
    <source>
        <dbReference type="EMBL" id="KAJ8721499.1"/>
    </source>
</evidence>
<dbReference type="Proteomes" id="UP001231518">
    <property type="component" value="Chromosome 12"/>
</dbReference>
<gene>
    <name evidence="2" type="ORF">PYW07_002274</name>
</gene>
<name>A0AAD7YNW0_MYTSE</name>
<keyword evidence="1" id="KW-0732">Signal</keyword>
<proteinExistence type="predicted"/>
<sequence>MHYHHRTQAPCSMILLSVSLVLSPHRCHCGEVVNSLGHHGLSCSRSAGRIARHANINDIIKRALVTVGVPAVLEPYGLARDDGKRPDGMSLFAWKMGRPLVWDATCVDTLALSHLPSSSYCWFRRCGCGEHQAAKI</sequence>
<comment type="caution">
    <text evidence="2">The sequence shown here is derived from an EMBL/GenBank/DDBJ whole genome shotgun (WGS) entry which is preliminary data.</text>
</comment>
<accession>A0AAD7YNW0</accession>
<organism evidence="2 3">
    <name type="scientific">Mythimna separata</name>
    <name type="common">Oriental armyworm</name>
    <name type="synonym">Pseudaletia separata</name>
    <dbReference type="NCBI Taxonomy" id="271217"/>
    <lineage>
        <taxon>Eukaryota</taxon>
        <taxon>Metazoa</taxon>
        <taxon>Ecdysozoa</taxon>
        <taxon>Arthropoda</taxon>
        <taxon>Hexapoda</taxon>
        <taxon>Insecta</taxon>
        <taxon>Pterygota</taxon>
        <taxon>Neoptera</taxon>
        <taxon>Endopterygota</taxon>
        <taxon>Lepidoptera</taxon>
        <taxon>Glossata</taxon>
        <taxon>Ditrysia</taxon>
        <taxon>Noctuoidea</taxon>
        <taxon>Noctuidae</taxon>
        <taxon>Noctuinae</taxon>
        <taxon>Hadenini</taxon>
        <taxon>Mythimna</taxon>
    </lineage>
</organism>
<dbReference type="AlphaFoldDB" id="A0AAD7YNW0"/>